<sequence length="625" mass="69418">MDDDRIFDDDLVDLVEVIGVIDKLSEPKRYLRDAENPVKFYYDREFIRRFRFSKDTVVNLIVPLYTGPNQNACGLPVPPLIKDLQQQSNEDSTVDTSREGQSSWRWLISTIRLITSTLQYRTHRLQRVTLQHYTKADKESGGVFVRDMVGCFTTQRKHSPLKKTPESPEIVDTKFWLYTPSNITSPQLIQYGDRLYSLEKSDFQYDLPVKVLIHGFKGSGKDKGAIRGAHAFLDRENVNVILVDWEMGAANSYPAAVANTELVGRQMSLLLFDMLTLGANPAKMHVIGFSLGAHIAGCAGHILQNRGVKLGRITGLDPASPIFKNHHLLDPYRKLDASDADFVDIIHTDGSPIWTDGFGLLRQSGHVDFFPNGGREQPSCNDGRGSVVVSHFDRTVDINVACSHVRAWKLFLESMTTPPGGCQFMAYPCQSGLPGFLQGSCFPAPNACNISHGDPQQSCGFMGYDAQHSKGRGALYLVTRDTEPYCGEQLRATIYVSEKTQRTRGILNLHLRHGISSTNFQIKCEYMDIVQGGRTMWGLAAAEFGTIDPLLTPTIVATLSYQSLTFQTANEADTLLPSPQIYLNQVGVSDHKGNRSRSVPRVTLHSVCDGHGPPESNMSQLSDGS</sequence>
<keyword evidence="3" id="KW-0964">Secreted</keyword>
<dbReference type="Pfam" id="PF00151">
    <property type="entry name" value="Lipase"/>
    <property type="match status" value="1"/>
</dbReference>
<evidence type="ECO:0000256" key="2">
    <source>
        <dbReference type="ARBA" id="ARBA00010701"/>
    </source>
</evidence>
<protein>
    <submittedName>
        <fullName evidence="7">(California timema) hypothetical protein</fullName>
    </submittedName>
</protein>
<comment type="similarity">
    <text evidence="2 4">Belongs to the AB hydrolase superfamily. Lipase family.</text>
</comment>
<feature type="domain" description="Lipase" evidence="6">
    <location>
        <begin position="155"/>
        <end position="485"/>
    </location>
</feature>
<organism evidence="7">
    <name type="scientific">Timema californicum</name>
    <name type="common">California timema</name>
    <name type="synonym">Walking stick</name>
    <dbReference type="NCBI Taxonomy" id="61474"/>
    <lineage>
        <taxon>Eukaryota</taxon>
        <taxon>Metazoa</taxon>
        <taxon>Ecdysozoa</taxon>
        <taxon>Arthropoda</taxon>
        <taxon>Hexapoda</taxon>
        <taxon>Insecta</taxon>
        <taxon>Pterygota</taxon>
        <taxon>Neoptera</taxon>
        <taxon>Polyneoptera</taxon>
        <taxon>Phasmatodea</taxon>
        <taxon>Timematodea</taxon>
        <taxon>Timematoidea</taxon>
        <taxon>Timematidae</taxon>
        <taxon>Timema</taxon>
    </lineage>
</organism>
<evidence type="ECO:0000313" key="7">
    <source>
        <dbReference type="EMBL" id="CAD7568585.1"/>
    </source>
</evidence>
<dbReference type="PANTHER" id="PTHR11610">
    <property type="entry name" value="LIPASE"/>
    <property type="match status" value="1"/>
</dbReference>
<dbReference type="Gene3D" id="3.40.50.1820">
    <property type="entry name" value="alpha/beta hydrolase"/>
    <property type="match status" value="1"/>
</dbReference>
<dbReference type="SUPFAM" id="SSF53474">
    <property type="entry name" value="alpha/beta-Hydrolases"/>
    <property type="match status" value="1"/>
</dbReference>
<dbReference type="InterPro" id="IPR033906">
    <property type="entry name" value="Lipase_N"/>
</dbReference>
<dbReference type="InterPro" id="IPR000734">
    <property type="entry name" value="TAG_lipase"/>
</dbReference>
<dbReference type="PRINTS" id="PR00821">
    <property type="entry name" value="TAGLIPASE"/>
</dbReference>
<gene>
    <name evidence="7" type="ORF">TCMB3V08_LOCUS1351</name>
</gene>
<dbReference type="InterPro" id="IPR013818">
    <property type="entry name" value="Lipase"/>
</dbReference>
<dbReference type="InterPro" id="IPR029058">
    <property type="entry name" value="AB_hydrolase_fold"/>
</dbReference>
<proteinExistence type="inferred from homology"/>
<feature type="region of interest" description="Disordered" evidence="5">
    <location>
        <begin position="605"/>
        <end position="625"/>
    </location>
</feature>
<dbReference type="EMBL" id="OE179368">
    <property type="protein sequence ID" value="CAD7568585.1"/>
    <property type="molecule type" value="Genomic_DNA"/>
</dbReference>
<dbReference type="PANTHER" id="PTHR11610:SF186">
    <property type="entry name" value="FI22312P1"/>
    <property type="match status" value="1"/>
</dbReference>
<reference evidence="7" key="1">
    <citation type="submission" date="2020-11" db="EMBL/GenBank/DDBJ databases">
        <authorList>
            <person name="Tran Van P."/>
        </authorList>
    </citation>
    <scope>NUCLEOTIDE SEQUENCE</scope>
</reference>
<feature type="compositionally biased region" description="Polar residues" evidence="5">
    <location>
        <begin position="616"/>
        <end position="625"/>
    </location>
</feature>
<name>A0A7R9IXD6_TIMCA</name>
<evidence type="ECO:0000256" key="4">
    <source>
        <dbReference type="RuleBase" id="RU004262"/>
    </source>
</evidence>
<dbReference type="GO" id="GO:0016042">
    <property type="term" value="P:lipid catabolic process"/>
    <property type="evidence" value="ECO:0007669"/>
    <property type="project" value="TreeGrafter"/>
</dbReference>
<dbReference type="GO" id="GO:0016298">
    <property type="term" value="F:lipase activity"/>
    <property type="evidence" value="ECO:0007669"/>
    <property type="project" value="InterPro"/>
</dbReference>
<dbReference type="GO" id="GO:0005615">
    <property type="term" value="C:extracellular space"/>
    <property type="evidence" value="ECO:0007669"/>
    <property type="project" value="TreeGrafter"/>
</dbReference>
<dbReference type="AlphaFoldDB" id="A0A7R9IXD6"/>
<accession>A0A7R9IXD6</accession>
<evidence type="ECO:0000256" key="1">
    <source>
        <dbReference type="ARBA" id="ARBA00004613"/>
    </source>
</evidence>
<evidence type="ECO:0000256" key="5">
    <source>
        <dbReference type="SAM" id="MobiDB-lite"/>
    </source>
</evidence>
<evidence type="ECO:0000259" key="6">
    <source>
        <dbReference type="Pfam" id="PF00151"/>
    </source>
</evidence>
<comment type="subcellular location">
    <subcellularLocation>
        <location evidence="1">Secreted</location>
    </subcellularLocation>
</comment>
<dbReference type="CDD" id="cd00707">
    <property type="entry name" value="Pancreat_lipase_like"/>
    <property type="match status" value="1"/>
</dbReference>
<evidence type="ECO:0000256" key="3">
    <source>
        <dbReference type="ARBA" id="ARBA00022525"/>
    </source>
</evidence>